<evidence type="ECO:0000256" key="5">
    <source>
        <dbReference type="RuleBase" id="RU003930"/>
    </source>
</evidence>
<dbReference type="PANTHER" id="PTHR11994">
    <property type="entry name" value="60S RIBOSOMAL PROTEIN L11-RELATED"/>
    <property type="match status" value="1"/>
</dbReference>
<feature type="domain" description="Large ribosomal subunit protein uL5 N-terminal" evidence="6">
    <location>
        <begin position="1"/>
        <end position="51"/>
    </location>
</feature>
<evidence type="ECO:0000259" key="6">
    <source>
        <dbReference type="Pfam" id="PF00281"/>
    </source>
</evidence>
<dbReference type="InterPro" id="IPR002132">
    <property type="entry name" value="Ribosomal_uL5"/>
</dbReference>
<dbReference type="Gene3D" id="3.30.1440.10">
    <property type="match status" value="1"/>
</dbReference>
<organism evidence="8">
    <name type="scientific">Ignisphaera aggregans</name>
    <dbReference type="NCBI Taxonomy" id="334771"/>
    <lineage>
        <taxon>Archaea</taxon>
        <taxon>Thermoproteota</taxon>
        <taxon>Thermoprotei</taxon>
        <taxon>Desulfurococcales</taxon>
        <taxon>Desulfurococcaceae</taxon>
        <taxon>Ignisphaera</taxon>
    </lineage>
</organism>
<dbReference type="NCBIfam" id="NF003258">
    <property type="entry name" value="PRK04219.1"/>
    <property type="match status" value="1"/>
</dbReference>
<name>A0A7C5XQ91_9CREN</name>
<reference evidence="8" key="1">
    <citation type="journal article" date="2020" name="mSystems">
        <title>Genome- and Community-Level Interaction Insights into Carbon Utilization and Element Cycling Functions of Hydrothermarchaeota in Hydrothermal Sediment.</title>
        <authorList>
            <person name="Zhou Z."/>
            <person name="Liu Y."/>
            <person name="Xu W."/>
            <person name="Pan J."/>
            <person name="Luo Z.H."/>
            <person name="Li M."/>
        </authorList>
    </citation>
    <scope>NUCLEOTIDE SEQUENCE [LARGE SCALE GENOMIC DNA]</scope>
    <source>
        <strain evidence="8">SpSt-1121</strain>
    </source>
</reference>
<dbReference type="Pfam" id="PF00281">
    <property type="entry name" value="Ribosomal_L5"/>
    <property type="match status" value="1"/>
</dbReference>
<dbReference type="InterPro" id="IPR031310">
    <property type="entry name" value="Ribosomal_uL5_N"/>
</dbReference>
<dbReference type="InterPro" id="IPR031309">
    <property type="entry name" value="Ribosomal_uL5_C"/>
</dbReference>
<evidence type="ECO:0000256" key="4">
    <source>
        <dbReference type="ARBA" id="ARBA00035461"/>
    </source>
</evidence>
<sequence>MLVPRIVKIVVNISVGGSSERLDKAVKLLNQLTGSKPIIRHAKKTIREFGISRRQPIATVVTLRGSKAYEFLRKALTAINNTIKEESFDNYGNISFGIKEHLLIPGVRYDPDIGIFGMDVAITVERPGYRVLKRRRCRVKSIPKRHRVSKEESMLLMEILFGARIAHKR</sequence>
<dbReference type="AlphaFoldDB" id="A0A7C5XQ91"/>
<feature type="domain" description="Large ribosomal subunit protein uL5 C-terminal" evidence="7">
    <location>
        <begin position="56"/>
        <end position="145"/>
    </location>
</feature>
<dbReference type="GO" id="GO:0006412">
    <property type="term" value="P:translation"/>
    <property type="evidence" value="ECO:0007669"/>
    <property type="project" value="InterPro"/>
</dbReference>
<dbReference type="GO" id="GO:1990904">
    <property type="term" value="C:ribonucleoprotein complex"/>
    <property type="evidence" value="ECO:0007669"/>
    <property type="project" value="UniProtKB-KW"/>
</dbReference>
<evidence type="ECO:0000256" key="1">
    <source>
        <dbReference type="ARBA" id="ARBA00008553"/>
    </source>
</evidence>
<dbReference type="GO" id="GO:0005840">
    <property type="term" value="C:ribosome"/>
    <property type="evidence" value="ECO:0007669"/>
    <property type="project" value="UniProtKB-KW"/>
</dbReference>
<dbReference type="Pfam" id="PF00673">
    <property type="entry name" value="Ribosomal_L5_C"/>
    <property type="match status" value="1"/>
</dbReference>
<dbReference type="FunFam" id="3.30.1440.10:FF:000002">
    <property type="entry name" value="60S ribosomal protein L11"/>
    <property type="match status" value="1"/>
</dbReference>
<dbReference type="PIRSF" id="PIRSF002161">
    <property type="entry name" value="Ribosomal_L5"/>
    <property type="match status" value="1"/>
</dbReference>
<dbReference type="InterPro" id="IPR022803">
    <property type="entry name" value="Ribosomal_uL5_dom_sf"/>
</dbReference>
<keyword evidence="2 5" id="KW-0689">Ribosomal protein</keyword>
<dbReference type="SUPFAM" id="SSF55282">
    <property type="entry name" value="RL5-like"/>
    <property type="match status" value="1"/>
</dbReference>
<proteinExistence type="inferred from homology"/>
<comment type="similarity">
    <text evidence="1 5">Belongs to the universal ribosomal protein uL5 family.</text>
</comment>
<dbReference type="InterPro" id="IPR057266">
    <property type="entry name" value="Ribosomal_uL5_euk/arc-type"/>
</dbReference>
<protein>
    <recommendedName>
        <fullName evidence="4">50S ribosomal protein L5</fullName>
    </recommendedName>
</protein>
<keyword evidence="3 5" id="KW-0687">Ribonucleoprotein</keyword>
<evidence type="ECO:0000256" key="2">
    <source>
        <dbReference type="ARBA" id="ARBA00022980"/>
    </source>
</evidence>
<gene>
    <name evidence="8" type="ORF">ENM84_04890</name>
</gene>
<evidence type="ECO:0000259" key="7">
    <source>
        <dbReference type="Pfam" id="PF00673"/>
    </source>
</evidence>
<dbReference type="GO" id="GO:0003735">
    <property type="term" value="F:structural constituent of ribosome"/>
    <property type="evidence" value="ECO:0007669"/>
    <property type="project" value="InterPro"/>
</dbReference>
<dbReference type="EMBL" id="DRZI01000204">
    <property type="protein sequence ID" value="HHP81985.1"/>
    <property type="molecule type" value="Genomic_DNA"/>
</dbReference>
<accession>A0A7C5XQ91</accession>
<comment type="caution">
    <text evidence="8">The sequence shown here is derived from an EMBL/GenBank/DDBJ whole genome shotgun (WGS) entry which is preliminary data.</text>
</comment>
<evidence type="ECO:0000313" key="8">
    <source>
        <dbReference type="EMBL" id="HHP81985.1"/>
    </source>
</evidence>
<evidence type="ECO:0000256" key="3">
    <source>
        <dbReference type="ARBA" id="ARBA00023274"/>
    </source>
</evidence>